<gene>
    <name evidence="1" type="ORF">CTEN210_06957</name>
</gene>
<accession>A0AAD3CSN0</accession>
<dbReference type="EMBL" id="BLLK01000040">
    <property type="protein sequence ID" value="GFH50481.1"/>
    <property type="molecule type" value="Genomic_DNA"/>
</dbReference>
<dbReference type="Proteomes" id="UP001054902">
    <property type="component" value="Unassembled WGS sequence"/>
</dbReference>
<dbReference type="AlphaFoldDB" id="A0AAD3CSN0"/>
<evidence type="ECO:0000313" key="1">
    <source>
        <dbReference type="EMBL" id="GFH50481.1"/>
    </source>
</evidence>
<keyword evidence="2" id="KW-1185">Reference proteome</keyword>
<comment type="caution">
    <text evidence="1">The sequence shown here is derived from an EMBL/GenBank/DDBJ whole genome shotgun (WGS) entry which is preliminary data.</text>
</comment>
<reference evidence="1 2" key="1">
    <citation type="journal article" date="2021" name="Sci. Rep.">
        <title>The genome of the diatom Chaetoceros tenuissimus carries an ancient integrated fragment of an extant virus.</title>
        <authorList>
            <person name="Hongo Y."/>
            <person name="Kimura K."/>
            <person name="Takaki Y."/>
            <person name="Yoshida Y."/>
            <person name="Baba S."/>
            <person name="Kobayashi G."/>
            <person name="Nagasaki K."/>
            <person name="Hano T."/>
            <person name="Tomaru Y."/>
        </authorList>
    </citation>
    <scope>NUCLEOTIDE SEQUENCE [LARGE SCALE GENOMIC DNA]</scope>
    <source>
        <strain evidence="1 2">NIES-3715</strain>
    </source>
</reference>
<sequence>MSSSVHVPLMDEEQVHSTPLNDLTYEAFRKRIANSAFAYLDMRQSRAEGNFSMLHLSKNGKFTGCKFPSNVRVYGRNTTVDDDIFFVECRTFSNSKPSSIAAIFIGSNNKGFRRQKIGLYTNPHLVLIQDIIYENNRFHLCFHSLRENIDLRNSFQKKEEEELDTRQLKIPRKELNKRPKHREYIQDGKKISINIWKDAGIHKLSKGNGVDKESFNLVNSIFKLEKVERVPVDNVEVFHLNGIFGIGNHIIANNAENQMKNLDTLGLNGLKKPSTWMNQYSPSFKVFVEKRTTLRVGESLLRNSKEEIIKKRRRSKQRSQLYPNVRKSNLSKDTTHYICKPFAWPPNVELLAIPFMSRDWEEDEFVRFAFITKRQLSKLRKDFKSNGIPMIEYNKQLKQLHQETANQFQINWPKDLKYRKMSCKKENRMTVSVTKNMSTTSFETVIEKRVQKIRSDDSKGDFSIANGCVVFRGYVWPYQMTDKMKIAEKAIEICYSGCQTGRHFPVYGMFKHHGNRKSNQSNASGLEQEGSQCKHEYYEQNITSALAPICRSYISRLHTQAVEAGSHCGEVFMPQFLNISHENHMTNVLDMMLVTTQKFFNGFHVDGDQMTTAVYKEFKKHLLSLSDEETKE</sequence>
<organism evidence="1 2">
    <name type="scientific">Chaetoceros tenuissimus</name>
    <dbReference type="NCBI Taxonomy" id="426638"/>
    <lineage>
        <taxon>Eukaryota</taxon>
        <taxon>Sar</taxon>
        <taxon>Stramenopiles</taxon>
        <taxon>Ochrophyta</taxon>
        <taxon>Bacillariophyta</taxon>
        <taxon>Coscinodiscophyceae</taxon>
        <taxon>Chaetocerotophycidae</taxon>
        <taxon>Chaetocerotales</taxon>
        <taxon>Chaetocerotaceae</taxon>
        <taxon>Chaetoceros</taxon>
    </lineage>
</organism>
<proteinExistence type="predicted"/>
<name>A0AAD3CSN0_9STRA</name>
<protein>
    <submittedName>
        <fullName evidence="1">Uncharacterized protein</fullName>
    </submittedName>
</protein>
<evidence type="ECO:0000313" key="2">
    <source>
        <dbReference type="Proteomes" id="UP001054902"/>
    </source>
</evidence>